<keyword evidence="2" id="KW-0040">ANK repeat</keyword>
<dbReference type="PROSITE" id="PS50297">
    <property type="entry name" value="ANK_REP_REGION"/>
    <property type="match status" value="3"/>
</dbReference>
<dbReference type="VEuPathDB" id="FungiDB:SPSK_08353"/>
<evidence type="ECO:0000313" key="7">
    <source>
        <dbReference type="Proteomes" id="UP000033710"/>
    </source>
</evidence>
<evidence type="ECO:0000256" key="2">
    <source>
        <dbReference type="PROSITE-ProRule" id="PRU00023"/>
    </source>
</evidence>
<dbReference type="SUPFAM" id="SSF48403">
    <property type="entry name" value="Ankyrin repeat"/>
    <property type="match status" value="1"/>
</dbReference>
<evidence type="ECO:0000259" key="4">
    <source>
        <dbReference type="Pfam" id="PF22939"/>
    </source>
</evidence>
<protein>
    <submittedName>
        <fullName evidence="6">Uncharacterized protein</fullName>
    </submittedName>
</protein>
<dbReference type="InterPro" id="IPR036770">
    <property type="entry name" value="Ankyrin_rpt-contain_sf"/>
</dbReference>
<dbReference type="SUPFAM" id="SSF52540">
    <property type="entry name" value="P-loop containing nucleoside triphosphate hydrolases"/>
    <property type="match status" value="1"/>
</dbReference>
<dbReference type="InterPro" id="IPR027417">
    <property type="entry name" value="P-loop_NTPase"/>
</dbReference>
<dbReference type="GeneID" id="27670230"/>
<name>A0A0F2M847_SPOSC</name>
<organism evidence="6 7">
    <name type="scientific">Sporothrix schenckii 1099-18</name>
    <dbReference type="NCBI Taxonomy" id="1397361"/>
    <lineage>
        <taxon>Eukaryota</taxon>
        <taxon>Fungi</taxon>
        <taxon>Dikarya</taxon>
        <taxon>Ascomycota</taxon>
        <taxon>Pezizomycotina</taxon>
        <taxon>Sordariomycetes</taxon>
        <taxon>Sordariomycetidae</taxon>
        <taxon>Ophiostomatales</taxon>
        <taxon>Ophiostomataceae</taxon>
        <taxon>Sporothrix</taxon>
    </lineage>
</organism>
<keyword evidence="1" id="KW-0677">Repeat</keyword>
<evidence type="ECO:0000256" key="1">
    <source>
        <dbReference type="ARBA" id="ARBA00022737"/>
    </source>
</evidence>
<accession>A0A0F2M847</accession>
<dbReference type="OrthoDB" id="163438at2759"/>
<sequence length="1254" mass="139821">MPERLKKPRKGFKTLFSRERHSAGGPSNPDFTNIGLAHAVHAPQGFELVSPSSSTLRVAQAPLVDNSSPPNHGQGMTYGQTTSLGLAFRPAIPPSQTPAVLATTPTSPVIPTPPPLNPSDTTDTGTEAQTDADDIEPWTAAFHLFQEKSPDLAASYEECLVSLQGMTADDVKLAVPRSVEAVVQTQLKRREGKQWKLPLPSGKTINVRKQTEKLVKFLLYFDPIVKNAVSAQPYAALAWSSVSMLLSVRVTPPSTLGPFHQLLQQSNTLLLTNTSAQNEAMLDGFNSINDILVYWNAGEEILRNGNTGAHFLKSLSNLYASIIEYQASVICHISKGQGSRALQSVVGAVNWVTKAQKIAKLNTACKDLVDISCRADIQRANDSTLHGMRDIVVALEQSELQTRDREREEKETELLRNLQCTYDSYKDFNRQRVQGTCEWFFNDSRFHALRDASTSSLLWVSAGPGCGKSVLSRAIVDELRASTGGGGSTVCHFFFKDGDEDRTLAANALSAILHSLFTEDASQRLIQHALPSHKSHGKRLAQDFLELWKILISCAQSDDAGEIICVLDALDECEQRSRHELIDCLRQFYTDQQPTSAKTSKLKFIITSRPYDDLEKQFARFATVNCIKFHGDDKSAEISREIDLVIDELVDEVAGSFSRDDQERLKTHLKSMNNRTYLWLHLTFDIIRQSPSEFGRPCDIDELLSILPSEVADAYENILNRSKNKNRTETILSIVLAAERPLTLREANVAVAMAFALQNNKSPPPSTSAELDRQLWPDDTFKSVVTNLCGLFISVYDQTLVFIHQTAREFLVGARGEGNVWQGRFALPKLHGVMSSICVRYLLLQDLHVSFKEYVDHFTCPARLFDYAAKHWHRHLAAQEPTAGFELLSEVRILLDATDFRNNAWLRKSRKFDKLYGMTSLAVASYLCLTSVVEDILKTGKVDINERDAHGDTALHHAAEKGRTEIVRLLLDNGADIHMRSKDGETRLWDAAYHGINEMVPLPLENGAEVDALNRWGVSILHNTVPYAVKNGHTEALGWLFAEGADIHIQTAKGDTALHMAAMRGHTEAVRLLLDHGANINAQNEDGQTTLFKALQTNHMSVIRLLLEYGADVFVQDVDGRTALEATHESDPAKAIEILSIALEVLWKRVDDFPKQDLDGLEELAARVERNLATAHRLYETWFGTTIELAAIFPPLSLQGYEGILTWQGGNMLLVAYQYLRGFLREMQRGRKKGYGEEWCTEAATWVVNFRTRV</sequence>
<feature type="repeat" description="ANK" evidence="2">
    <location>
        <begin position="1053"/>
        <end position="1085"/>
    </location>
</feature>
<feature type="repeat" description="ANK" evidence="2">
    <location>
        <begin position="950"/>
        <end position="982"/>
    </location>
</feature>
<feature type="compositionally biased region" description="Basic residues" evidence="3">
    <location>
        <begin position="1"/>
        <end position="12"/>
    </location>
</feature>
<dbReference type="EMBL" id="AXCR01000007">
    <property type="protein sequence ID" value="KJR84975.1"/>
    <property type="molecule type" value="Genomic_DNA"/>
</dbReference>
<dbReference type="PROSITE" id="PS50088">
    <property type="entry name" value="ANK_REPEAT"/>
    <property type="match status" value="4"/>
</dbReference>
<feature type="compositionally biased region" description="Pro residues" evidence="3">
    <location>
        <begin position="108"/>
        <end position="117"/>
    </location>
</feature>
<dbReference type="PANTHER" id="PTHR10039">
    <property type="entry name" value="AMELOGENIN"/>
    <property type="match status" value="1"/>
</dbReference>
<dbReference type="RefSeq" id="XP_016587651.1">
    <property type="nucleotide sequence ID" value="XM_016734953.1"/>
</dbReference>
<feature type="region of interest" description="Disordered" evidence="3">
    <location>
        <begin position="105"/>
        <end position="129"/>
    </location>
</feature>
<dbReference type="SMART" id="SM00248">
    <property type="entry name" value="ANK"/>
    <property type="match status" value="6"/>
</dbReference>
<feature type="compositionally biased region" description="Polar residues" evidence="3">
    <location>
        <begin position="119"/>
        <end position="129"/>
    </location>
</feature>
<dbReference type="InterPro" id="IPR054471">
    <property type="entry name" value="GPIID_WHD"/>
</dbReference>
<evidence type="ECO:0000259" key="5">
    <source>
        <dbReference type="Pfam" id="PF24883"/>
    </source>
</evidence>
<dbReference type="Pfam" id="PF12796">
    <property type="entry name" value="Ank_2"/>
    <property type="match status" value="2"/>
</dbReference>
<gene>
    <name evidence="6" type="ORF">SPSK_08353</name>
</gene>
<dbReference type="KEGG" id="ssck:SPSK_08353"/>
<reference evidence="6 7" key="2">
    <citation type="journal article" date="2015" name="Eukaryot. Cell">
        <title>Asexual propagation of a virulent clone complex in a human and feline outbreak of sporotrichosis.</title>
        <authorList>
            <person name="Teixeira Mde M."/>
            <person name="Rodrigues A.M."/>
            <person name="Tsui C.K."/>
            <person name="de Almeida L.G."/>
            <person name="Van Diepeningen A.D."/>
            <person name="van den Ende B.G."/>
            <person name="Fernandes G.F."/>
            <person name="Kano R."/>
            <person name="Hamelin R.C."/>
            <person name="Lopes-Bezerra L.M."/>
            <person name="Vasconcelos A.T."/>
            <person name="de Hoog S."/>
            <person name="de Camargo Z.P."/>
            <person name="Felipe M.S."/>
        </authorList>
    </citation>
    <scope>NUCLEOTIDE SEQUENCE [LARGE SCALE GENOMIC DNA]</scope>
    <source>
        <strain evidence="6 7">1099-18</strain>
    </source>
</reference>
<feature type="region of interest" description="Disordered" evidence="3">
    <location>
        <begin position="1"/>
        <end position="30"/>
    </location>
</feature>
<feature type="repeat" description="ANK" evidence="2">
    <location>
        <begin position="1086"/>
        <end position="1118"/>
    </location>
</feature>
<dbReference type="Gene3D" id="1.25.40.20">
    <property type="entry name" value="Ankyrin repeat-containing domain"/>
    <property type="match status" value="2"/>
</dbReference>
<dbReference type="AlphaFoldDB" id="A0A0F2M847"/>
<evidence type="ECO:0000313" key="6">
    <source>
        <dbReference type="EMBL" id="KJR84975.1"/>
    </source>
</evidence>
<dbReference type="Pfam" id="PF22939">
    <property type="entry name" value="WHD_GPIID"/>
    <property type="match status" value="1"/>
</dbReference>
<dbReference type="Gene3D" id="3.40.50.300">
    <property type="entry name" value="P-loop containing nucleotide triphosphate hydrolases"/>
    <property type="match status" value="1"/>
</dbReference>
<dbReference type="Proteomes" id="UP000033710">
    <property type="component" value="Unassembled WGS sequence"/>
</dbReference>
<dbReference type="PRINTS" id="PR01415">
    <property type="entry name" value="ANKYRIN"/>
</dbReference>
<feature type="repeat" description="ANK" evidence="2">
    <location>
        <begin position="983"/>
        <end position="1015"/>
    </location>
</feature>
<reference evidence="6 7" key="1">
    <citation type="journal article" date="2014" name="BMC Genomics">
        <title>Comparative genomics of the major fungal agents of human and animal Sporotrichosis: Sporothrix schenckii and Sporothrix brasiliensis.</title>
        <authorList>
            <person name="Teixeira M.M."/>
            <person name="de Almeida L.G."/>
            <person name="Kubitschek-Barreira P."/>
            <person name="Alves F.L."/>
            <person name="Kioshima E.S."/>
            <person name="Abadio A.K."/>
            <person name="Fernandes L."/>
            <person name="Derengowski L.S."/>
            <person name="Ferreira K.S."/>
            <person name="Souza R.C."/>
            <person name="Ruiz J.C."/>
            <person name="de Andrade N.C."/>
            <person name="Paes H.C."/>
            <person name="Nicola A.M."/>
            <person name="Albuquerque P."/>
            <person name="Gerber A.L."/>
            <person name="Martins V.P."/>
            <person name="Peconick L.D."/>
            <person name="Neto A.V."/>
            <person name="Chaucanez C.B."/>
            <person name="Silva P.A."/>
            <person name="Cunha O.L."/>
            <person name="de Oliveira F.F."/>
            <person name="dos Santos T.C."/>
            <person name="Barros A.L."/>
            <person name="Soares M.A."/>
            <person name="de Oliveira L.M."/>
            <person name="Marini M.M."/>
            <person name="Villalobos-Duno H."/>
            <person name="Cunha M.M."/>
            <person name="de Hoog S."/>
            <person name="da Silveira J.F."/>
            <person name="Henrissat B."/>
            <person name="Nino-Vega G.A."/>
            <person name="Cisalpino P.S."/>
            <person name="Mora-Montes H.M."/>
            <person name="Almeida S.R."/>
            <person name="Stajich J.E."/>
            <person name="Lopes-Bezerra L.M."/>
            <person name="Vasconcelos A.T."/>
            <person name="Felipe M.S."/>
        </authorList>
    </citation>
    <scope>NUCLEOTIDE SEQUENCE [LARGE SCALE GENOMIC DNA]</scope>
    <source>
        <strain evidence="6 7">1099-18</strain>
    </source>
</reference>
<proteinExistence type="predicted"/>
<dbReference type="InterPro" id="IPR056884">
    <property type="entry name" value="NPHP3-like_N"/>
</dbReference>
<evidence type="ECO:0000256" key="3">
    <source>
        <dbReference type="SAM" id="MobiDB-lite"/>
    </source>
</evidence>
<comment type="caution">
    <text evidence="6">The sequence shown here is derived from an EMBL/GenBank/DDBJ whole genome shotgun (WGS) entry which is preliminary data.</text>
</comment>
<feature type="domain" description="GPI inositol-deacylase winged helix" evidence="4">
    <location>
        <begin position="716"/>
        <end position="812"/>
    </location>
</feature>
<feature type="domain" description="Nephrocystin 3-like N-terminal" evidence="5">
    <location>
        <begin position="435"/>
        <end position="609"/>
    </location>
</feature>
<dbReference type="Pfam" id="PF24883">
    <property type="entry name" value="NPHP3_N"/>
    <property type="match status" value="1"/>
</dbReference>
<dbReference type="InterPro" id="IPR002110">
    <property type="entry name" value="Ankyrin_rpt"/>
</dbReference>